<comment type="pathway">
    <text evidence="18">Lipid metabolism; oxylipin biosynthesis.</text>
</comment>
<dbReference type="InterPro" id="IPR036226">
    <property type="entry name" value="LipOase_C_sf"/>
</dbReference>
<comment type="caution">
    <text evidence="16">Lacks conserved residue(s) required for the propagation of feature annotation.</text>
</comment>
<keyword evidence="23" id="KW-1185">Reference proteome</keyword>
<dbReference type="PROSITE" id="PS00081">
    <property type="entry name" value="LIPOXYGENASE_2"/>
    <property type="match status" value="1"/>
</dbReference>
<feature type="domain" description="PLAT" evidence="20">
    <location>
        <begin position="67"/>
        <end position="190"/>
    </location>
</feature>
<gene>
    <name evidence="22" type="ORF">HHK36_019845</name>
</gene>
<dbReference type="GO" id="GO:0009507">
    <property type="term" value="C:chloroplast"/>
    <property type="evidence" value="ECO:0007669"/>
    <property type="project" value="UniProtKB-SubCell"/>
</dbReference>
<evidence type="ECO:0000256" key="14">
    <source>
        <dbReference type="ARBA" id="ARBA00023098"/>
    </source>
</evidence>
<keyword evidence="10" id="KW-0809">Transit peptide</keyword>
<dbReference type="Gene3D" id="3.10.450.60">
    <property type="match status" value="1"/>
</dbReference>
<keyword evidence="4 18" id="KW-0444">Lipid biosynthesis</keyword>
<evidence type="ECO:0000256" key="13">
    <source>
        <dbReference type="ARBA" id="ARBA00023004"/>
    </source>
</evidence>
<evidence type="ECO:0000259" key="20">
    <source>
        <dbReference type="PROSITE" id="PS50095"/>
    </source>
</evidence>
<dbReference type="Pfam" id="PF00305">
    <property type="entry name" value="Lipoxygenase"/>
    <property type="match status" value="1"/>
</dbReference>
<evidence type="ECO:0000256" key="6">
    <source>
        <dbReference type="ARBA" id="ARBA00022640"/>
    </source>
</evidence>
<evidence type="ECO:0000256" key="3">
    <source>
        <dbReference type="ARBA" id="ARBA00009419"/>
    </source>
</evidence>
<dbReference type="SUPFAM" id="SSF48484">
    <property type="entry name" value="Lipoxigenase"/>
    <property type="match status" value="1"/>
</dbReference>
<keyword evidence="11 17" id="KW-0223">Dioxygenase</keyword>
<dbReference type="InterPro" id="IPR027433">
    <property type="entry name" value="Lipoxygenase_dom_3"/>
</dbReference>
<dbReference type="EMBL" id="JABCRI010000013">
    <property type="protein sequence ID" value="KAF8395890.1"/>
    <property type="molecule type" value="Genomic_DNA"/>
</dbReference>
<dbReference type="GO" id="GO:0016702">
    <property type="term" value="F:oxidoreductase activity, acting on single donors with incorporation of molecular oxygen, incorporation of two atoms of oxygen"/>
    <property type="evidence" value="ECO:0007669"/>
    <property type="project" value="InterPro"/>
</dbReference>
<evidence type="ECO:0000256" key="10">
    <source>
        <dbReference type="ARBA" id="ARBA00022946"/>
    </source>
</evidence>
<keyword evidence="15 18" id="KW-0275">Fatty acid biosynthesis</keyword>
<dbReference type="GO" id="GO:0034440">
    <property type="term" value="P:lipid oxidation"/>
    <property type="evidence" value="ECO:0007669"/>
    <property type="project" value="InterPro"/>
</dbReference>
<dbReference type="AlphaFoldDB" id="A0A834YY20"/>
<evidence type="ECO:0000313" key="22">
    <source>
        <dbReference type="EMBL" id="KAF8395890.1"/>
    </source>
</evidence>
<comment type="similarity">
    <text evidence="3 17">Belongs to the lipoxygenase family.</text>
</comment>
<dbReference type="Gene3D" id="4.10.372.10">
    <property type="entry name" value="Lipoxygenase-1, Domain 3"/>
    <property type="match status" value="1"/>
</dbReference>
<keyword evidence="6" id="KW-0934">Plastid</keyword>
<dbReference type="InterPro" id="IPR020834">
    <property type="entry name" value="LipOase_CS"/>
</dbReference>
<dbReference type="PROSITE" id="PS00711">
    <property type="entry name" value="LIPOXYGENASE_1"/>
    <property type="match status" value="1"/>
</dbReference>
<evidence type="ECO:0000256" key="2">
    <source>
        <dbReference type="ARBA" id="ARBA00004229"/>
    </source>
</evidence>
<dbReference type="Gene3D" id="2.60.60.20">
    <property type="entry name" value="PLAT/LH2 domain"/>
    <property type="match status" value="1"/>
</dbReference>
<dbReference type="PROSITE" id="PS50095">
    <property type="entry name" value="PLAT"/>
    <property type="match status" value="1"/>
</dbReference>
<dbReference type="UniPathway" id="UPA00382"/>
<protein>
    <recommendedName>
        <fullName evidence="18">Lipoxygenase</fullName>
        <ecNumber evidence="18">1.13.11.-</ecNumber>
    </recommendedName>
</protein>
<feature type="domain" description="Lipoxygenase" evidence="21">
    <location>
        <begin position="193"/>
        <end position="928"/>
    </location>
</feature>
<keyword evidence="14" id="KW-0443">Lipid metabolism</keyword>
<comment type="function">
    <text evidence="18">Plant lipoxygenase may be involved in a number of diverse aspects of plant physiology including growth and development, pest resistance, and senescence or responses to wounding.</text>
</comment>
<evidence type="ECO:0000259" key="21">
    <source>
        <dbReference type="PROSITE" id="PS51393"/>
    </source>
</evidence>
<dbReference type="EC" id="1.13.11.-" evidence="18"/>
<evidence type="ECO:0000256" key="9">
    <source>
        <dbReference type="ARBA" id="ARBA00022832"/>
    </source>
</evidence>
<dbReference type="InterPro" id="IPR000907">
    <property type="entry name" value="LipOase"/>
</dbReference>
<dbReference type="Gene3D" id="1.20.245.10">
    <property type="entry name" value="Lipoxygenase-1, Domain 5"/>
    <property type="match status" value="1"/>
</dbReference>
<dbReference type="GO" id="GO:0031408">
    <property type="term" value="P:oxylipin biosynthetic process"/>
    <property type="evidence" value="ECO:0007669"/>
    <property type="project" value="UniProtKB-UniRule"/>
</dbReference>
<evidence type="ECO:0000256" key="1">
    <source>
        <dbReference type="ARBA" id="ARBA00001962"/>
    </source>
</evidence>
<evidence type="ECO:0000313" key="23">
    <source>
        <dbReference type="Proteomes" id="UP000655225"/>
    </source>
</evidence>
<dbReference type="Gene3D" id="4.10.375.10">
    <property type="entry name" value="Lipoxygenase-1, Domain 2"/>
    <property type="match status" value="1"/>
</dbReference>
<comment type="subcellular location">
    <subcellularLocation>
        <location evidence="2">Plastid</location>
        <location evidence="2">Chloroplast</location>
    </subcellularLocation>
</comment>
<evidence type="ECO:0000256" key="18">
    <source>
        <dbReference type="RuleBase" id="RU003975"/>
    </source>
</evidence>
<feature type="region of interest" description="Disordered" evidence="19">
    <location>
        <begin position="240"/>
        <end position="302"/>
    </location>
</feature>
<dbReference type="InterPro" id="IPR013819">
    <property type="entry name" value="LipOase_C"/>
</dbReference>
<dbReference type="PRINTS" id="PR00468">
    <property type="entry name" value="PLTLPOXGNASE"/>
</dbReference>
<dbReference type="Proteomes" id="UP000655225">
    <property type="component" value="Unassembled WGS sequence"/>
</dbReference>
<evidence type="ECO:0000256" key="19">
    <source>
        <dbReference type="SAM" id="MobiDB-lite"/>
    </source>
</evidence>
<dbReference type="InterPro" id="IPR020833">
    <property type="entry name" value="LipOase_Fe_BS"/>
</dbReference>
<dbReference type="FunFam" id="1.20.245.10:FF:000002">
    <property type="entry name" value="Lipoxygenase"/>
    <property type="match status" value="1"/>
</dbReference>
<keyword evidence="7 17" id="KW-0479">Metal-binding</keyword>
<dbReference type="GO" id="GO:0006633">
    <property type="term" value="P:fatty acid biosynthetic process"/>
    <property type="evidence" value="ECO:0007669"/>
    <property type="project" value="UniProtKB-KW"/>
</dbReference>
<name>A0A834YY20_TETSI</name>
<reference evidence="22 23" key="1">
    <citation type="submission" date="2020-04" db="EMBL/GenBank/DDBJ databases">
        <title>Plant Genome Project.</title>
        <authorList>
            <person name="Zhang R.-G."/>
        </authorList>
    </citation>
    <scope>NUCLEOTIDE SEQUENCE [LARGE SCALE GENOMIC DNA]</scope>
    <source>
        <strain evidence="22">YNK0</strain>
        <tissue evidence="22">Leaf</tissue>
    </source>
</reference>
<keyword evidence="5" id="KW-0150">Chloroplast</keyword>
<evidence type="ECO:0000256" key="8">
    <source>
        <dbReference type="ARBA" id="ARBA00022767"/>
    </source>
</evidence>
<dbReference type="InterPro" id="IPR001024">
    <property type="entry name" value="PLAT/LH2_dom"/>
</dbReference>
<dbReference type="OMA" id="NEHDTEM"/>
<evidence type="ECO:0000256" key="12">
    <source>
        <dbReference type="ARBA" id="ARBA00023002"/>
    </source>
</evidence>
<dbReference type="GO" id="GO:0046872">
    <property type="term" value="F:metal ion binding"/>
    <property type="evidence" value="ECO:0007669"/>
    <property type="project" value="UniProtKB-UniRule"/>
</dbReference>
<comment type="cofactor">
    <cofactor evidence="1 17">
        <name>Fe cation</name>
        <dbReference type="ChEBI" id="CHEBI:24875"/>
    </cofactor>
</comment>
<evidence type="ECO:0000256" key="11">
    <source>
        <dbReference type="ARBA" id="ARBA00022964"/>
    </source>
</evidence>
<dbReference type="PROSITE" id="PS51393">
    <property type="entry name" value="LIPOXYGENASE_3"/>
    <property type="match status" value="1"/>
</dbReference>
<evidence type="ECO:0000256" key="15">
    <source>
        <dbReference type="ARBA" id="ARBA00023160"/>
    </source>
</evidence>
<dbReference type="FunFam" id="3.10.450.60:FF:000005">
    <property type="entry name" value="Lipoxygenase"/>
    <property type="match status" value="1"/>
</dbReference>
<dbReference type="SUPFAM" id="SSF49723">
    <property type="entry name" value="Lipase/lipooxygenase domain (PLAT/LH2 domain)"/>
    <property type="match status" value="1"/>
</dbReference>
<proteinExistence type="inferred from homology"/>
<dbReference type="InterPro" id="IPR001246">
    <property type="entry name" value="LipOase_plant"/>
</dbReference>
<dbReference type="Pfam" id="PF01477">
    <property type="entry name" value="PLAT"/>
    <property type="match status" value="1"/>
</dbReference>
<dbReference type="OrthoDB" id="407298at2759"/>
<keyword evidence="12 17" id="KW-0560">Oxidoreductase</keyword>
<dbReference type="PRINTS" id="PR00087">
    <property type="entry name" value="LIPOXYGENASE"/>
</dbReference>
<evidence type="ECO:0000256" key="17">
    <source>
        <dbReference type="RuleBase" id="RU003974"/>
    </source>
</evidence>
<sequence length="928" mass="106659">MLKTPFSQADSARSFFILHKPFLAGNGTASFPAIRRRQSFHKKHKNCSVRSTSSNIQAVLNTTEKSIKVKAIVTVGWFMNSDNSDKFFLLELVSAHLDPKTGQEKARIKDSVISFGREEEKEEEVKYECRFVIPPDFGDVGAISVENEHFKEMFFKNIVFERFPNGPVNITFNSWVQPKSINSEKRIFFTNKSYLPLDTPDGLKRLREKELEILRGTGVEERKTCERIYDYDKYNDLGDPDSSEELARPVLGGKEHPYPRRCRTGRKPTVKDPLSEKKGDNEDPLSEKKGDNEDPLAKKKSSGVYVPRDEEFSKVKQQTFTANTVLSFLHALQPSIIESALGIIDNKTFPSFTAIDSLFPEEHSLDTPKEGFVQSILQWIREFIKGLLQSILHWDWIWKLIKVGRDYFFRFKTPKMIKRDRFSWFRDDEFSRQTLAGLNPCSIQLVTEWPLKSKLDPEIYGPAESVITRELIEQEIKGIMTLDEAIERKKLFILDYHDLFLPYVHKVREIKGTTLYGSRTLFFLTHDCTLRPLAIELTRPSMGDKPQWKQVFMPHQDATTYWLWKLAKAHVKAHDSGYHQLVIHWLRTHCSVEPYIIAANRQLSAMHPIYRLLFPHFRYTMKINSLARQGLINAGGVIESSFSPGKYSMEICSAAYDQLWRFDMEALPADLLRRGLAVEDPTAKHGLKLTIEDYPFANDGLDLWAIIKEWVSGYVNHYYPEAKASLIESDQELQAWWTEVRTKGHEDKKDEPWWPVLNTQDDLIQILTTIIWVVSGHHAAVNFGQYVYAGYFPNRPTIARTNMPTEDQTETEFMNFLNNPEIALLKCFPSEKQAIKVMVVLDVLSNHSPDEKYIGDAMEPSWAANPIIKAAFDRFSGKLKEFEGIINSRNADKNLKNRFGVGIVPYELLKPTSEPGVTGMGVPNSISI</sequence>
<dbReference type="SMART" id="SM00308">
    <property type="entry name" value="LH2"/>
    <property type="match status" value="1"/>
</dbReference>
<keyword evidence="8 18" id="KW-0925">Oxylipin biosynthesis</keyword>
<accession>A0A834YY20</accession>
<dbReference type="PANTHER" id="PTHR11771">
    <property type="entry name" value="LIPOXYGENASE"/>
    <property type="match status" value="1"/>
</dbReference>
<evidence type="ECO:0000256" key="4">
    <source>
        <dbReference type="ARBA" id="ARBA00022516"/>
    </source>
</evidence>
<evidence type="ECO:0000256" key="7">
    <source>
        <dbReference type="ARBA" id="ARBA00022723"/>
    </source>
</evidence>
<keyword evidence="13 17" id="KW-0408">Iron</keyword>
<evidence type="ECO:0000256" key="5">
    <source>
        <dbReference type="ARBA" id="ARBA00022528"/>
    </source>
</evidence>
<feature type="compositionally biased region" description="Basic residues" evidence="19">
    <location>
        <begin position="259"/>
        <end position="268"/>
    </location>
</feature>
<organism evidence="22 23">
    <name type="scientific">Tetracentron sinense</name>
    <name type="common">Spur-leaf</name>
    <dbReference type="NCBI Taxonomy" id="13715"/>
    <lineage>
        <taxon>Eukaryota</taxon>
        <taxon>Viridiplantae</taxon>
        <taxon>Streptophyta</taxon>
        <taxon>Embryophyta</taxon>
        <taxon>Tracheophyta</taxon>
        <taxon>Spermatophyta</taxon>
        <taxon>Magnoliopsida</taxon>
        <taxon>Trochodendrales</taxon>
        <taxon>Trochodendraceae</taxon>
        <taxon>Tetracentron</taxon>
    </lineage>
</organism>
<feature type="compositionally biased region" description="Basic and acidic residues" evidence="19">
    <location>
        <begin position="269"/>
        <end position="297"/>
    </location>
</feature>
<comment type="caution">
    <text evidence="22">The sequence shown here is derived from an EMBL/GenBank/DDBJ whole genome shotgun (WGS) entry which is preliminary data.</text>
</comment>
<dbReference type="InterPro" id="IPR036392">
    <property type="entry name" value="PLAT/LH2_dom_sf"/>
</dbReference>
<keyword evidence="9" id="KW-0276">Fatty acid metabolism</keyword>
<evidence type="ECO:0000256" key="16">
    <source>
        <dbReference type="PROSITE-ProRule" id="PRU00152"/>
    </source>
</evidence>